<dbReference type="AlphaFoldDB" id="A0A6F8T6F2"/>
<evidence type="ECO:0000256" key="1">
    <source>
        <dbReference type="SAM" id="MobiDB-lite"/>
    </source>
</evidence>
<feature type="region of interest" description="Disordered" evidence="1">
    <location>
        <begin position="138"/>
        <end position="176"/>
    </location>
</feature>
<keyword evidence="3" id="KW-1185">Reference proteome</keyword>
<evidence type="ECO:0000313" key="3">
    <source>
        <dbReference type="Proteomes" id="UP000502894"/>
    </source>
</evidence>
<dbReference type="Proteomes" id="UP000502894">
    <property type="component" value="Chromosome"/>
</dbReference>
<reference evidence="2" key="1">
    <citation type="journal article" date="2020" name="Microbiol. Resour. Announc.">
        <title>Complete Genome Sequence of Novel Psychrotolerant Legionella Strain TUM19329, Isolated from Antarctic Lake Sediment.</title>
        <authorList>
            <person name="Shimada S."/>
            <person name="Nakai R."/>
            <person name="Aoki K."/>
            <person name="Shimoeda N."/>
            <person name="Ohno G."/>
            <person name="Miyazaki Y."/>
            <person name="Kudoh S."/>
            <person name="Imura S."/>
            <person name="Watanabe K."/>
            <person name="Ishii Y."/>
            <person name="Tateda K."/>
        </authorList>
    </citation>
    <scope>NUCLEOTIDE SEQUENCE [LARGE SCALE GENOMIC DNA]</scope>
    <source>
        <strain evidence="2">TUM19329</strain>
    </source>
</reference>
<dbReference type="RefSeq" id="WP_173237642.1">
    <property type="nucleotide sequence ID" value="NZ_AP022839.1"/>
</dbReference>
<feature type="compositionally biased region" description="Polar residues" evidence="1">
    <location>
        <begin position="167"/>
        <end position="176"/>
    </location>
</feature>
<protein>
    <submittedName>
        <fullName evidence="2">Uncharacterized protein</fullName>
    </submittedName>
</protein>
<proteinExistence type="predicted"/>
<accession>A0A6F8T6F2</accession>
<dbReference type="EMBL" id="AP022839">
    <property type="protein sequence ID" value="BCA96264.1"/>
    <property type="molecule type" value="Genomic_DNA"/>
</dbReference>
<dbReference type="KEGG" id="lant:TUM19329_26250"/>
<feature type="compositionally biased region" description="Basic and acidic residues" evidence="1">
    <location>
        <begin position="143"/>
        <end position="159"/>
    </location>
</feature>
<organism evidence="2 3">
    <name type="scientific">Legionella antarctica</name>
    <dbReference type="NCBI Taxonomy" id="2708020"/>
    <lineage>
        <taxon>Bacteria</taxon>
        <taxon>Pseudomonadati</taxon>
        <taxon>Pseudomonadota</taxon>
        <taxon>Gammaproteobacteria</taxon>
        <taxon>Legionellales</taxon>
        <taxon>Legionellaceae</taxon>
        <taxon>Legionella</taxon>
    </lineage>
</organism>
<evidence type="ECO:0000313" key="2">
    <source>
        <dbReference type="EMBL" id="BCA96264.1"/>
    </source>
</evidence>
<gene>
    <name evidence="2" type="ORF">TUM19329_26250</name>
</gene>
<name>A0A6F8T6F2_9GAMM</name>
<sequence length="176" mass="19619">MNIKIAGNPFDSKINRYVMAEMHFKFKENDSLDMLIIKVTNADECDQLLKVAGSVWELNKKIIVVCPDEAAFLNLLESRLYFVSDKERLRARLGMMLLTPSILKALPASTILPSVTSPTNNPVSVIPASIFNQLKTSVDANSPEEKKDFQSGRSSVDKKPRSKTLSEKSVASPTRF</sequence>